<keyword evidence="1" id="KW-1133">Transmembrane helix</keyword>
<dbReference type="EMBL" id="QAAD01000003">
    <property type="protein sequence ID" value="PTN09718.1"/>
    <property type="molecule type" value="Genomic_DNA"/>
</dbReference>
<accession>A0A2T5C4D2</accession>
<dbReference type="OrthoDB" id="10003484at2"/>
<name>A0A2T5C4D2_9BACT</name>
<proteinExistence type="predicted"/>
<evidence type="ECO:0000256" key="1">
    <source>
        <dbReference type="SAM" id="Phobius"/>
    </source>
</evidence>
<dbReference type="AlphaFoldDB" id="A0A2T5C4D2"/>
<reference evidence="2 3" key="1">
    <citation type="submission" date="2018-04" db="EMBL/GenBank/DDBJ databases">
        <title>Genomic Encyclopedia of Archaeal and Bacterial Type Strains, Phase II (KMG-II): from individual species to whole genera.</title>
        <authorList>
            <person name="Goeker M."/>
        </authorList>
    </citation>
    <scope>NUCLEOTIDE SEQUENCE [LARGE SCALE GENOMIC DNA]</scope>
    <source>
        <strain evidence="2 3">DSM 28823</strain>
    </source>
</reference>
<sequence length="226" mass="26010">MSTPTIPDWISAASSFLSIPIIIWGIVKIFKKDKNQERKINSLENLAISQDEMIKKMTEQINELAKQTSEYQFQSVLMKESNSLISKQIELQNDIFLHNKGIEEKKLEIQEIKRLSEIKPHFTNNGGSGSSSNFLINLKNKGFTARNLRLNKIRGEFIIFEKLNPEVEIDSGKNIEIKANITPSGRNQDNGNRDYEIELLFEDIDGNKYKQKIENRKIGNPELIKE</sequence>
<organism evidence="2 3">
    <name type="scientific">Mangrovibacterium marinum</name>
    <dbReference type="NCBI Taxonomy" id="1639118"/>
    <lineage>
        <taxon>Bacteria</taxon>
        <taxon>Pseudomonadati</taxon>
        <taxon>Bacteroidota</taxon>
        <taxon>Bacteroidia</taxon>
        <taxon>Marinilabiliales</taxon>
        <taxon>Prolixibacteraceae</taxon>
        <taxon>Mangrovibacterium</taxon>
    </lineage>
</organism>
<dbReference type="RefSeq" id="WP_107821111.1">
    <property type="nucleotide sequence ID" value="NZ_OY782574.1"/>
</dbReference>
<protein>
    <submittedName>
        <fullName evidence="2">Uncharacterized protein</fullName>
    </submittedName>
</protein>
<keyword evidence="1" id="KW-0812">Transmembrane</keyword>
<feature type="transmembrane region" description="Helical" evidence="1">
    <location>
        <begin position="12"/>
        <end position="30"/>
    </location>
</feature>
<keyword evidence="1" id="KW-0472">Membrane</keyword>
<keyword evidence="3" id="KW-1185">Reference proteome</keyword>
<gene>
    <name evidence="2" type="ORF">C8N47_1032</name>
</gene>
<comment type="caution">
    <text evidence="2">The sequence shown here is derived from an EMBL/GenBank/DDBJ whole genome shotgun (WGS) entry which is preliminary data.</text>
</comment>
<evidence type="ECO:0000313" key="3">
    <source>
        <dbReference type="Proteomes" id="UP000243525"/>
    </source>
</evidence>
<dbReference type="Proteomes" id="UP000243525">
    <property type="component" value="Unassembled WGS sequence"/>
</dbReference>
<evidence type="ECO:0000313" key="2">
    <source>
        <dbReference type="EMBL" id="PTN09718.1"/>
    </source>
</evidence>